<feature type="coiled-coil region" evidence="1">
    <location>
        <begin position="545"/>
        <end position="596"/>
    </location>
</feature>
<feature type="coiled-coil region" evidence="1">
    <location>
        <begin position="463"/>
        <end position="508"/>
    </location>
</feature>
<feature type="coiled-coil region" evidence="1">
    <location>
        <begin position="658"/>
        <end position="692"/>
    </location>
</feature>
<reference evidence="3 4" key="1">
    <citation type="submission" date="2016-06" db="EMBL/GenBank/DDBJ databases">
        <title>Draft genome of Moraxella atlantae CCUG 66109.</title>
        <authorList>
            <person name="Salva-Serra F."/>
            <person name="Engstrom-Jakobsson H."/>
            <person name="Thorell K."/>
            <person name="Gonzales-Siles L."/>
            <person name="Karlsson R."/>
            <person name="Boulund F."/>
            <person name="Engstrand L."/>
            <person name="Kristiansson E."/>
            <person name="Moore E."/>
        </authorList>
    </citation>
    <scope>NUCLEOTIDE SEQUENCE [LARGE SCALE GENOMIC DNA]</scope>
    <source>
        <strain evidence="3 4">CCUG 66109</strain>
    </source>
</reference>
<dbReference type="GO" id="GO:0006302">
    <property type="term" value="P:double-strand break repair"/>
    <property type="evidence" value="ECO:0007669"/>
    <property type="project" value="InterPro"/>
</dbReference>
<keyword evidence="1" id="KW-0175">Coiled coil</keyword>
<protein>
    <recommendedName>
        <fullName evidence="2">Rad50/SbcC-type AAA domain-containing protein</fullName>
    </recommendedName>
</protein>
<feature type="coiled-coil region" evidence="1">
    <location>
        <begin position="849"/>
        <end position="911"/>
    </location>
</feature>
<dbReference type="OrthoDB" id="9795626at2"/>
<gene>
    <name evidence="3" type="ORF">A9308_08770</name>
</gene>
<feature type="coiled-coil region" evidence="1">
    <location>
        <begin position="736"/>
        <end position="815"/>
    </location>
</feature>
<dbReference type="InterPro" id="IPR027417">
    <property type="entry name" value="P-loop_NTPase"/>
</dbReference>
<dbReference type="Pfam" id="PF13558">
    <property type="entry name" value="SbcC_Walker_B"/>
    <property type="match status" value="1"/>
</dbReference>
<evidence type="ECO:0000313" key="3">
    <source>
        <dbReference type="EMBL" id="OBX76382.1"/>
    </source>
</evidence>
<feature type="domain" description="Rad50/SbcC-type AAA" evidence="2">
    <location>
        <begin position="37"/>
        <end position="276"/>
    </location>
</feature>
<dbReference type="InterPro" id="IPR038729">
    <property type="entry name" value="Rad50/SbcC_AAA"/>
</dbReference>
<feature type="coiled-coil region" evidence="1">
    <location>
        <begin position="216"/>
        <end position="306"/>
    </location>
</feature>
<feature type="coiled-coil region" evidence="1">
    <location>
        <begin position="1051"/>
        <end position="1102"/>
    </location>
</feature>
<evidence type="ECO:0000313" key="4">
    <source>
        <dbReference type="Proteomes" id="UP000092508"/>
    </source>
</evidence>
<dbReference type="AlphaFoldDB" id="A0A1B8QAM3"/>
<dbReference type="EMBL" id="LZMZ01000031">
    <property type="protein sequence ID" value="OBX76382.1"/>
    <property type="molecule type" value="Genomic_DNA"/>
</dbReference>
<dbReference type="GO" id="GO:0016887">
    <property type="term" value="F:ATP hydrolysis activity"/>
    <property type="evidence" value="ECO:0007669"/>
    <property type="project" value="InterPro"/>
</dbReference>
<sequence length="1275" mass="143716">MTTAKLPSQLLKPTKSILNQQQLAKNLAQSIMKILALRFKNLNSLRGEWQIDFRHPSYANDGIFAITGKTGAGKSTILDAICLALYGKTPRLNDISKGHNELMSRQTGECFSEVIFATKDGEFICHWAQRRARGKVDGALQTPQHELAEHGTDGKGKLIEHRITKVKDAVIALTGLDFERFTRSMLLAQGSFAKFLQASADERSSLLEGITGTMIYADISIKVHELKREREQALKQLTDHLQSLQLLDADELAALSAQETTLNTELTAIQDTIKQLQAAEQRQKNLDALRNDLHVYQTQLSDIQIQISDFAPSQYKLQRAKRALELAGDYRALQLARERYQTAQAKHNTLLDQRPAHQAAWQAAQEQTTTHQTDYQQRDQAWRDAQPLLNQIREQDATLRQLISQQQDRQRAQNEQNSHLQQLNHTLHQQQANYTHACQTEQALAERLAQPIWQNLSQTITRVEGLAANLADIETRYSNAQTDQHRLAEAERDNINQQRQLNAKLTELNAKLATQQTHVNNTQQLMATLLADSSRSDWQQRHTQLTRLEQALQRLDEVQTQARANQNAQQQLHSKYATLQQTLAQLATDIDTQTREQQHTNARVTLLNDNLKLLYKIADLQSERTHLIDGEPCPLCGATTHPYASHQPAAPNTTEQQLSHAQAELASITQALEQLRLQQAREQQNQQQITDQLANYAHEQQHIAAKLTDLYASIGTLDTDNHYQHLTDSTRTNAALQDVQRMLAATQTRLDNIERAEQQLEQASTAHQTLQQAVQACQNQHHLLAHRQQSLAEQLADHHDRLNDLTKQLNRVQREISTQLAPYQTLTVPPFSLMQPISSRSLTKIRHSLDTLQNQIHADQQQLSTNQQRKAELEQTLTRLTAEQTSLQTHLAQAEQDLQNLQRHIAQQHAQRHALFGDKNPDTYAETLSKQRQTALDNWQTAQQTQTDAAHALQTLNADIARLASQLIDDQHDMQQQTTALHTRWAQVGFVDEADYQAATLSEAERTMLQQTADALAQTLVQTQSKQRETQERLTVLEQSSVAPELAALSAQALGERLAQTTAEHQTLSEQRGSVRQQLIQQHQLQDQQRDLLDKIASAENEYRDWQLLHDLIGSNNGKKFRNFAQNLTLNVVVHNANRQLAKMSDRYLLITAPDESLMLNVIDKYQGGEQRTSKNLSGGESFIISLALALGLSHLVGENIRVDSLFLDEGFGTLDEDALDIALDTLTSLHEAGKFIGVISHVTALKDRIANQIQVIPTSGGISQIKGNGVQRLG</sequence>
<evidence type="ECO:0000259" key="2">
    <source>
        <dbReference type="Pfam" id="PF13476"/>
    </source>
</evidence>
<dbReference type="SUPFAM" id="SSF52540">
    <property type="entry name" value="P-loop containing nucleoside triphosphate hydrolases"/>
    <property type="match status" value="2"/>
</dbReference>
<dbReference type="PANTHER" id="PTHR32114">
    <property type="entry name" value="ABC TRANSPORTER ABCH.3"/>
    <property type="match status" value="1"/>
</dbReference>
<dbReference type="STRING" id="34059.A9308_08770"/>
<dbReference type="Proteomes" id="UP000092508">
    <property type="component" value="Unassembled WGS sequence"/>
</dbReference>
<evidence type="ECO:0000256" key="1">
    <source>
        <dbReference type="SAM" id="Coils"/>
    </source>
</evidence>
<dbReference type="Pfam" id="PF13476">
    <property type="entry name" value="AAA_23"/>
    <property type="match status" value="1"/>
</dbReference>
<comment type="caution">
    <text evidence="3">The sequence shown here is derived from an EMBL/GenBank/DDBJ whole genome shotgun (WGS) entry which is preliminary data.</text>
</comment>
<dbReference type="PANTHER" id="PTHR32114:SF2">
    <property type="entry name" value="ABC TRANSPORTER ABCH.3"/>
    <property type="match status" value="1"/>
</dbReference>
<name>A0A1B8QAM3_9GAMM</name>
<proteinExistence type="predicted"/>
<accession>A0A1B8QAM3</accession>
<organism evidence="3 4">
    <name type="scientific">Faucicola atlantae</name>
    <dbReference type="NCBI Taxonomy" id="34059"/>
    <lineage>
        <taxon>Bacteria</taxon>
        <taxon>Pseudomonadati</taxon>
        <taxon>Pseudomonadota</taxon>
        <taxon>Gammaproteobacteria</taxon>
        <taxon>Moraxellales</taxon>
        <taxon>Moraxellaceae</taxon>
        <taxon>Faucicola</taxon>
    </lineage>
</organism>
<dbReference type="Gene3D" id="3.40.50.300">
    <property type="entry name" value="P-loop containing nucleotide triphosphate hydrolases"/>
    <property type="match status" value="2"/>
</dbReference>